<feature type="domain" description="GST N-terminal" evidence="6">
    <location>
        <begin position="2"/>
        <end position="79"/>
    </location>
</feature>
<evidence type="ECO:0000256" key="4">
    <source>
        <dbReference type="ARBA" id="ARBA00038317"/>
    </source>
</evidence>
<dbReference type="Pfam" id="PF02798">
    <property type="entry name" value="GST_N"/>
    <property type="match status" value="1"/>
</dbReference>
<proteinExistence type="inferred from homology"/>
<dbReference type="FunFam" id="3.40.30.10:FF:000035">
    <property type="entry name" value="hematopoietic prostaglandin D synthase"/>
    <property type="match status" value="1"/>
</dbReference>
<evidence type="ECO:0000259" key="7">
    <source>
        <dbReference type="PROSITE" id="PS50405"/>
    </source>
</evidence>
<dbReference type="InterPro" id="IPR036282">
    <property type="entry name" value="Glutathione-S-Trfase_C_sf"/>
</dbReference>
<dbReference type="CDD" id="cd03039">
    <property type="entry name" value="GST_N_Sigma_like"/>
    <property type="match status" value="1"/>
</dbReference>
<dbReference type="InParanoid" id="E2C1U8"/>
<dbReference type="EMBL" id="GL452008">
    <property type="protein sequence ID" value="EFN78060.1"/>
    <property type="molecule type" value="Genomic_DNA"/>
</dbReference>
<evidence type="ECO:0000313" key="9">
    <source>
        <dbReference type="Proteomes" id="UP000008237"/>
    </source>
</evidence>
<evidence type="ECO:0000256" key="2">
    <source>
        <dbReference type="ARBA" id="ARBA00012452"/>
    </source>
</evidence>
<dbReference type="PANTHER" id="PTHR11571">
    <property type="entry name" value="GLUTATHIONE S-TRANSFERASE"/>
    <property type="match status" value="1"/>
</dbReference>
<dbReference type="SFLD" id="SFLDG01205">
    <property type="entry name" value="AMPS.1"/>
    <property type="match status" value="1"/>
</dbReference>
<dbReference type="EC" id="2.5.1.18" evidence="2"/>
<dbReference type="SUPFAM" id="SSF47616">
    <property type="entry name" value="GST C-terminal domain-like"/>
    <property type="match status" value="1"/>
</dbReference>
<evidence type="ECO:0000256" key="1">
    <source>
        <dbReference type="ARBA" id="ARBA00011738"/>
    </source>
</evidence>
<gene>
    <name evidence="8" type="ORF">EAI_14655</name>
</gene>
<dbReference type="InterPro" id="IPR004045">
    <property type="entry name" value="Glutathione_S-Trfase_N"/>
</dbReference>
<dbReference type="SUPFAM" id="SSF52833">
    <property type="entry name" value="Thioredoxin-like"/>
    <property type="match status" value="1"/>
</dbReference>
<dbReference type="InterPro" id="IPR004046">
    <property type="entry name" value="GST_C"/>
</dbReference>
<comment type="similarity">
    <text evidence="4">Belongs to the GST superfamily. Sigma family.</text>
</comment>
<protein>
    <recommendedName>
        <fullName evidence="2">glutathione transferase</fullName>
        <ecNumber evidence="2">2.5.1.18</ecNumber>
    </recommendedName>
</protein>
<sequence>MPTYKLTYFNVTGLAEPTRYMFHHAGIKYEDVLLTLDDWPKYKEQMPLGQAPVLEIDGKKYNQSKAIARYVAKKCNLYSSDDVEALEIDGAVDSIEDIRLPLGQYYWEKDPALKENLKQTAFEKLPNFLNKFEERVKKNGGHFVHGKLTWADMMWAAYANMLSTFAAKDIHKDYPELKKLVDKVNGLPNIKAYLEKRSKMLF</sequence>
<reference evidence="8 9" key="1">
    <citation type="journal article" date="2010" name="Science">
        <title>Genomic comparison of the ants Camponotus floridanus and Harpegnathos saltator.</title>
        <authorList>
            <person name="Bonasio R."/>
            <person name="Zhang G."/>
            <person name="Ye C."/>
            <person name="Mutti N.S."/>
            <person name="Fang X."/>
            <person name="Qin N."/>
            <person name="Donahue G."/>
            <person name="Yang P."/>
            <person name="Li Q."/>
            <person name="Li C."/>
            <person name="Zhang P."/>
            <person name="Huang Z."/>
            <person name="Berger S.L."/>
            <person name="Reinberg D."/>
            <person name="Wang J."/>
            <person name="Liebig J."/>
        </authorList>
    </citation>
    <scope>NUCLEOTIDE SEQUENCE [LARGE SCALE GENOMIC DNA]</scope>
    <source>
        <strain evidence="8 9">R22 G/1</strain>
    </source>
</reference>
<dbReference type="SFLD" id="SFLDS00019">
    <property type="entry name" value="Glutathione_Transferase_(cytos"/>
    <property type="match status" value="1"/>
</dbReference>
<dbReference type="STRING" id="610380.E2C1U8"/>
<dbReference type="SFLD" id="SFLDG00363">
    <property type="entry name" value="AMPS_(cytGST):_Alpha-__Mu-__Pi"/>
    <property type="match status" value="1"/>
</dbReference>
<evidence type="ECO:0000256" key="5">
    <source>
        <dbReference type="ARBA" id="ARBA00047960"/>
    </source>
</evidence>
<organism evidence="9">
    <name type="scientific">Harpegnathos saltator</name>
    <name type="common">Jerdon's jumping ant</name>
    <dbReference type="NCBI Taxonomy" id="610380"/>
    <lineage>
        <taxon>Eukaryota</taxon>
        <taxon>Metazoa</taxon>
        <taxon>Ecdysozoa</taxon>
        <taxon>Arthropoda</taxon>
        <taxon>Hexapoda</taxon>
        <taxon>Insecta</taxon>
        <taxon>Pterygota</taxon>
        <taxon>Neoptera</taxon>
        <taxon>Endopterygota</taxon>
        <taxon>Hymenoptera</taxon>
        <taxon>Apocrita</taxon>
        <taxon>Aculeata</taxon>
        <taxon>Formicoidea</taxon>
        <taxon>Formicidae</taxon>
        <taxon>Ponerinae</taxon>
        <taxon>Ponerini</taxon>
        <taxon>Harpegnathos</taxon>
    </lineage>
</organism>
<comment type="subunit">
    <text evidence="1">Homodimer.</text>
</comment>
<dbReference type="PROSITE" id="PS50404">
    <property type="entry name" value="GST_NTER"/>
    <property type="match status" value="1"/>
</dbReference>
<evidence type="ECO:0000313" key="8">
    <source>
        <dbReference type="EMBL" id="EFN78060.1"/>
    </source>
</evidence>
<dbReference type="InterPro" id="IPR036249">
    <property type="entry name" value="Thioredoxin-like_sf"/>
</dbReference>
<dbReference type="InterPro" id="IPR050213">
    <property type="entry name" value="GST_superfamily"/>
</dbReference>
<accession>E2C1U8</accession>
<dbReference type="OrthoDB" id="414243at2759"/>
<dbReference type="OMA" id="YWEKDPA"/>
<feature type="domain" description="GST C-terminal" evidence="7">
    <location>
        <begin position="81"/>
        <end position="202"/>
    </location>
</feature>
<dbReference type="GO" id="GO:0004364">
    <property type="term" value="F:glutathione transferase activity"/>
    <property type="evidence" value="ECO:0007669"/>
    <property type="project" value="UniProtKB-EC"/>
</dbReference>
<name>E2C1U8_HARSA</name>
<dbReference type="GO" id="GO:0006749">
    <property type="term" value="P:glutathione metabolic process"/>
    <property type="evidence" value="ECO:0007669"/>
    <property type="project" value="TreeGrafter"/>
</dbReference>
<dbReference type="Pfam" id="PF14497">
    <property type="entry name" value="GST_C_3"/>
    <property type="match status" value="1"/>
</dbReference>
<dbReference type="InterPro" id="IPR010987">
    <property type="entry name" value="Glutathione-S-Trfase_C-like"/>
</dbReference>
<dbReference type="AlphaFoldDB" id="E2C1U8"/>
<dbReference type="Proteomes" id="UP000008237">
    <property type="component" value="Unassembled WGS sequence"/>
</dbReference>
<evidence type="ECO:0000259" key="6">
    <source>
        <dbReference type="PROSITE" id="PS50404"/>
    </source>
</evidence>
<evidence type="ECO:0000256" key="3">
    <source>
        <dbReference type="ARBA" id="ARBA00022679"/>
    </source>
</evidence>
<dbReference type="GO" id="GO:0004602">
    <property type="term" value="F:glutathione peroxidase activity"/>
    <property type="evidence" value="ECO:0007669"/>
    <property type="project" value="UniProtKB-ARBA"/>
</dbReference>
<dbReference type="PROSITE" id="PS50405">
    <property type="entry name" value="GST_CTER"/>
    <property type="match status" value="1"/>
</dbReference>
<keyword evidence="3 8" id="KW-0808">Transferase</keyword>
<dbReference type="Gene3D" id="1.20.1050.10">
    <property type="match status" value="1"/>
</dbReference>
<dbReference type="InterPro" id="IPR040079">
    <property type="entry name" value="Glutathione_S-Trfase"/>
</dbReference>
<dbReference type="Gene3D" id="3.40.30.10">
    <property type="entry name" value="Glutaredoxin"/>
    <property type="match status" value="1"/>
</dbReference>
<keyword evidence="9" id="KW-1185">Reference proteome</keyword>
<dbReference type="FunFam" id="1.20.1050.10:FF:000030">
    <property type="entry name" value="Glutathione S-transferase S1"/>
    <property type="match status" value="1"/>
</dbReference>
<dbReference type="CDD" id="cd03192">
    <property type="entry name" value="GST_C_Sigma_like"/>
    <property type="match status" value="1"/>
</dbReference>
<dbReference type="PANTHER" id="PTHR11571:SF224">
    <property type="entry name" value="HEMATOPOIETIC PROSTAGLANDIN D SYNTHASE"/>
    <property type="match status" value="1"/>
</dbReference>
<comment type="catalytic activity">
    <reaction evidence="5">
        <text>RX + glutathione = an S-substituted glutathione + a halide anion + H(+)</text>
        <dbReference type="Rhea" id="RHEA:16437"/>
        <dbReference type="ChEBI" id="CHEBI:15378"/>
        <dbReference type="ChEBI" id="CHEBI:16042"/>
        <dbReference type="ChEBI" id="CHEBI:17792"/>
        <dbReference type="ChEBI" id="CHEBI:57925"/>
        <dbReference type="ChEBI" id="CHEBI:90779"/>
        <dbReference type="EC" id="2.5.1.18"/>
    </reaction>
</comment>